<organism evidence="3 4">
    <name type="scientific">Legionella londiniensis</name>
    <dbReference type="NCBI Taxonomy" id="45068"/>
    <lineage>
        <taxon>Bacteria</taxon>
        <taxon>Pseudomonadati</taxon>
        <taxon>Pseudomonadota</taxon>
        <taxon>Gammaproteobacteria</taxon>
        <taxon>Legionellales</taxon>
        <taxon>Legionellaceae</taxon>
        <taxon>Legionella</taxon>
    </lineage>
</organism>
<evidence type="ECO:0000256" key="1">
    <source>
        <dbReference type="ARBA" id="ARBA00008007"/>
    </source>
</evidence>
<protein>
    <submittedName>
        <fullName evidence="3">Competence protein ComF</fullName>
    </submittedName>
</protein>
<evidence type="ECO:0000313" key="4">
    <source>
        <dbReference type="Proteomes" id="UP000054997"/>
    </source>
</evidence>
<dbReference type="PATRIC" id="fig|45068.5.peg.1804"/>
<dbReference type="EMBL" id="LNYK01000026">
    <property type="protein sequence ID" value="KTD20311.1"/>
    <property type="molecule type" value="Genomic_DNA"/>
</dbReference>
<reference evidence="3 4" key="1">
    <citation type="submission" date="2015-11" db="EMBL/GenBank/DDBJ databases">
        <title>Genomic analysis of 38 Legionella species identifies large and diverse effector repertoires.</title>
        <authorList>
            <person name="Burstein D."/>
            <person name="Amaro F."/>
            <person name="Zusman T."/>
            <person name="Lifshitz Z."/>
            <person name="Cohen O."/>
            <person name="Gilbert J.A."/>
            <person name="Pupko T."/>
            <person name="Shuman H.A."/>
            <person name="Segal G."/>
        </authorList>
    </citation>
    <scope>NUCLEOTIDE SEQUENCE [LARGE SCALE GENOMIC DNA]</scope>
    <source>
        <strain evidence="3 4">ATCC 49505</strain>
    </source>
</reference>
<dbReference type="InterPro" id="IPR000836">
    <property type="entry name" value="PRTase_dom"/>
</dbReference>
<dbReference type="PANTHER" id="PTHR47505:SF1">
    <property type="entry name" value="DNA UTILIZATION PROTEIN YHGH"/>
    <property type="match status" value="1"/>
</dbReference>
<dbReference type="Proteomes" id="UP000054997">
    <property type="component" value="Unassembled WGS sequence"/>
</dbReference>
<name>A0A0W0VJN8_9GAMM</name>
<dbReference type="CDD" id="cd06223">
    <property type="entry name" value="PRTases_typeI"/>
    <property type="match status" value="1"/>
</dbReference>
<accession>A0A0W0VJN8</accession>
<comment type="caution">
    <text evidence="3">The sequence shown here is derived from an EMBL/GenBank/DDBJ whole genome shotgun (WGS) entry which is preliminary data.</text>
</comment>
<comment type="similarity">
    <text evidence="1">Belongs to the ComF/GntX family.</text>
</comment>
<evidence type="ECO:0000259" key="2">
    <source>
        <dbReference type="Pfam" id="PF00156"/>
    </source>
</evidence>
<evidence type="ECO:0000313" key="3">
    <source>
        <dbReference type="EMBL" id="KTD20311.1"/>
    </source>
</evidence>
<proteinExistence type="inferred from homology"/>
<dbReference type="SUPFAM" id="SSF53271">
    <property type="entry name" value="PRTase-like"/>
    <property type="match status" value="1"/>
</dbReference>
<dbReference type="AlphaFoldDB" id="A0A0W0VJN8"/>
<dbReference type="STRING" id="45068.Llon_1664"/>
<dbReference type="InterPro" id="IPR029057">
    <property type="entry name" value="PRTase-like"/>
</dbReference>
<dbReference type="Gene3D" id="3.40.50.2020">
    <property type="match status" value="1"/>
</dbReference>
<sequence length="233" mass="26209">MIKMSKSISQMMRLPRICPLCCQYHLEQYAVCGDCQTLLTPLGKCCQVCALPMSSGQHPICGHCIRQKPYFDRVYAGYQFTEPLRALIHEFKYHEGLYLTSFLTQLILDGLAEKPAVAPCLLPVPTHRKRLAERGYNHAAELTKCLAKRLQFPYDLTTARKIVNTANQASLSRKARSTNLQKAFSIGRISFAHVVIVDDLLTTGSTVNELARLIKIKGVERVDVYCCARAIMD</sequence>
<dbReference type="Pfam" id="PF00156">
    <property type="entry name" value="Pribosyltran"/>
    <property type="match status" value="1"/>
</dbReference>
<keyword evidence="4" id="KW-1185">Reference proteome</keyword>
<dbReference type="OrthoDB" id="9793412at2"/>
<dbReference type="InterPro" id="IPR051910">
    <property type="entry name" value="ComF/GntX_DNA_util-trans"/>
</dbReference>
<gene>
    <name evidence="3" type="primary">comF</name>
    <name evidence="3" type="ORF">Llon_1664</name>
</gene>
<feature type="domain" description="Phosphoribosyltransferase" evidence="2">
    <location>
        <begin position="146"/>
        <end position="228"/>
    </location>
</feature>
<dbReference type="PANTHER" id="PTHR47505">
    <property type="entry name" value="DNA UTILIZATION PROTEIN YHGH"/>
    <property type="match status" value="1"/>
</dbReference>